<proteinExistence type="inferred from homology"/>
<dbReference type="InterPro" id="IPR014717">
    <property type="entry name" value="Transl_elong_EF1B/ribsomal_bS6"/>
</dbReference>
<reference evidence="10" key="1">
    <citation type="submission" date="2020-12" db="EMBL/GenBank/DDBJ databases">
        <title>Desulfobium dissulfuricans gen. nov., sp. nov., a novel mesophilic, sulfate-reducing bacterium isolated from a deep-sea hydrothermal vent.</title>
        <authorList>
            <person name="Hashimoto Y."/>
            <person name="Tame A."/>
            <person name="Sawayama S."/>
            <person name="Miyazaki J."/>
            <person name="Takai K."/>
            <person name="Nakagawa S."/>
        </authorList>
    </citation>
    <scope>NUCLEOTIDE SEQUENCE</scope>
    <source>
        <strain evidence="10">GF1</strain>
    </source>
</reference>
<evidence type="ECO:0000313" key="10">
    <source>
        <dbReference type="EMBL" id="BCO08998.1"/>
    </source>
</evidence>
<dbReference type="GO" id="GO:0005840">
    <property type="term" value="C:ribosome"/>
    <property type="evidence" value="ECO:0007669"/>
    <property type="project" value="UniProtKB-KW"/>
</dbReference>
<keyword evidence="5 8" id="KW-0687">Ribonucleoprotein</keyword>
<comment type="function">
    <text evidence="6 8">Binds together with bS18 to 16S ribosomal RNA.</text>
</comment>
<dbReference type="GO" id="GO:0006412">
    <property type="term" value="P:translation"/>
    <property type="evidence" value="ECO:0007669"/>
    <property type="project" value="UniProtKB-UniRule"/>
</dbReference>
<dbReference type="GO" id="GO:1990904">
    <property type="term" value="C:ribonucleoprotein complex"/>
    <property type="evidence" value="ECO:0007669"/>
    <property type="project" value="UniProtKB-KW"/>
</dbReference>
<dbReference type="InterPro" id="IPR020814">
    <property type="entry name" value="Ribosomal_S6_plastid/chlpt"/>
</dbReference>
<evidence type="ECO:0000256" key="5">
    <source>
        <dbReference type="ARBA" id="ARBA00023274"/>
    </source>
</evidence>
<feature type="region of interest" description="Disordered" evidence="9">
    <location>
        <begin position="111"/>
        <end position="136"/>
    </location>
</feature>
<dbReference type="GO" id="GO:0005737">
    <property type="term" value="C:cytoplasm"/>
    <property type="evidence" value="ECO:0007669"/>
    <property type="project" value="UniProtKB-ARBA"/>
</dbReference>
<dbReference type="PANTHER" id="PTHR21011">
    <property type="entry name" value="MITOCHONDRIAL 28S RIBOSOMAL PROTEIN S6"/>
    <property type="match status" value="1"/>
</dbReference>
<evidence type="ECO:0000256" key="8">
    <source>
        <dbReference type="HAMAP-Rule" id="MF_00360"/>
    </source>
</evidence>
<sequence>MRHYETTYILRPNLGEDQFTEIIDRTNAIITDDGGTIINLDRWGMKRLAYEIRKEVQGYYVYINYAAPAAAVDELERIFRIDDRVLRYLTIKLADSIDAEQIAREMELVAAEAAPEETEEEAGAAEETASTEEKTE</sequence>
<keyword evidence="2 8" id="KW-0699">rRNA-binding</keyword>
<keyword evidence="3 8" id="KW-0694">RNA-binding</keyword>
<organism evidence="10 11">
    <name type="scientific">Desulfolithobacter dissulfuricans</name>
    <dbReference type="NCBI Taxonomy" id="2795293"/>
    <lineage>
        <taxon>Bacteria</taxon>
        <taxon>Pseudomonadati</taxon>
        <taxon>Thermodesulfobacteriota</taxon>
        <taxon>Desulfobulbia</taxon>
        <taxon>Desulfobulbales</taxon>
        <taxon>Desulfobulbaceae</taxon>
        <taxon>Desulfolithobacter</taxon>
    </lineage>
</organism>
<dbReference type="Proteomes" id="UP001063350">
    <property type="component" value="Chromosome"/>
</dbReference>
<dbReference type="KEGG" id="ddu:GF1_13740"/>
<evidence type="ECO:0000256" key="4">
    <source>
        <dbReference type="ARBA" id="ARBA00022980"/>
    </source>
</evidence>
<evidence type="ECO:0000313" key="11">
    <source>
        <dbReference type="Proteomes" id="UP001063350"/>
    </source>
</evidence>
<dbReference type="NCBIfam" id="TIGR00166">
    <property type="entry name" value="S6"/>
    <property type="match status" value="1"/>
</dbReference>
<dbReference type="AlphaFoldDB" id="A0A915XKB9"/>
<comment type="similarity">
    <text evidence="1 8">Belongs to the bacterial ribosomal protein bS6 family.</text>
</comment>
<accession>A0A915XKB9</accession>
<evidence type="ECO:0000256" key="1">
    <source>
        <dbReference type="ARBA" id="ARBA00009512"/>
    </source>
</evidence>
<dbReference type="HAMAP" id="MF_00360">
    <property type="entry name" value="Ribosomal_bS6"/>
    <property type="match status" value="1"/>
</dbReference>
<name>A0A915XKB9_9BACT</name>
<dbReference type="InterPro" id="IPR020815">
    <property type="entry name" value="Ribosomal_bS6_CS"/>
</dbReference>
<dbReference type="GO" id="GO:0070181">
    <property type="term" value="F:small ribosomal subunit rRNA binding"/>
    <property type="evidence" value="ECO:0007669"/>
    <property type="project" value="TreeGrafter"/>
</dbReference>
<keyword evidence="4 8" id="KW-0689">Ribosomal protein</keyword>
<dbReference type="PANTHER" id="PTHR21011:SF1">
    <property type="entry name" value="SMALL RIBOSOMAL SUBUNIT PROTEIN BS6M"/>
    <property type="match status" value="1"/>
</dbReference>
<dbReference type="InterPro" id="IPR000529">
    <property type="entry name" value="Ribosomal_bS6"/>
</dbReference>
<dbReference type="InterPro" id="IPR035980">
    <property type="entry name" value="Ribosomal_bS6_sf"/>
</dbReference>
<dbReference type="RefSeq" id="WP_267928877.1">
    <property type="nucleotide sequence ID" value="NZ_AP024233.1"/>
</dbReference>
<dbReference type="GO" id="GO:0003735">
    <property type="term" value="F:structural constituent of ribosome"/>
    <property type="evidence" value="ECO:0007669"/>
    <property type="project" value="InterPro"/>
</dbReference>
<keyword evidence="11" id="KW-1185">Reference proteome</keyword>
<dbReference type="Gene3D" id="3.30.70.60">
    <property type="match status" value="1"/>
</dbReference>
<dbReference type="PROSITE" id="PS01048">
    <property type="entry name" value="RIBOSOMAL_S6"/>
    <property type="match status" value="1"/>
</dbReference>
<dbReference type="SUPFAM" id="SSF54995">
    <property type="entry name" value="Ribosomal protein S6"/>
    <property type="match status" value="1"/>
</dbReference>
<dbReference type="CDD" id="cd00473">
    <property type="entry name" value="bS6"/>
    <property type="match status" value="1"/>
</dbReference>
<dbReference type="Pfam" id="PF01250">
    <property type="entry name" value="Ribosomal_S6"/>
    <property type="match status" value="1"/>
</dbReference>
<evidence type="ECO:0000256" key="3">
    <source>
        <dbReference type="ARBA" id="ARBA00022884"/>
    </source>
</evidence>
<evidence type="ECO:0000256" key="7">
    <source>
        <dbReference type="ARBA" id="ARBA00035294"/>
    </source>
</evidence>
<dbReference type="EMBL" id="AP024233">
    <property type="protein sequence ID" value="BCO08998.1"/>
    <property type="molecule type" value="Genomic_DNA"/>
</dbReference>
<evidence type="ECO:0000256" key="9">
    <source>
        <dbReference type="SAM" id="MobiDB-lite"/>
    </source>
</evidence>
<evidence type="ECO:0000256" key="2">
    <source>
        <dbReference type="ARBA" id="ARBA00022730"/>
    </source>
</evidence>
<gene>
    <name evidence="8" type="primary">rpsF</name>
    <name evidence="10" type="ORF">GF1_13740</name>
</gene>
<evidence type="ECO:0000256" key="6">
    <source>
        <dbReference type="ARBA" id="ARBA00035104"/>
    </source>
</evidence>
<protein>
    <recommendedName>
        <fullName evidence="7 8">Small ribosomal subunit protein bS6</fullName>
    </recommendedName>
</protein>
<feature type="compositionally biased region" description="Acidic residues" evidence="9">
    <location>
        <begin position="114"/>
        <end position="124"/>
    </location>
</feature>